<proteinExistence type="predicted"/>
<reference evidence="3" key="1">
    <citation type="submission" date="2010-07" db="EMBL/GenBank/DDBJ databases">
        <title>The genome sequence of Gaeumannomyces graminis var. tritici strain R3-111a-1.</title>
        <authorList>
            <consortium name="The Broad Institute Genome Sequencing Platform"/>
            <person name="Ma L.-J."/>
            <person name="Dead R."/>
            <person name="Young S."/>
            <person name="Zeng Q."/>
            <person name="Koehrsen M."/>
            <person name="Alvarado L."/>
            <person name="Berlin A."/>
            <person name="Chapman S.B."/>
            <person name="Chen Z."/>
            <person name="Freedman E."/>
            <person name="Gellesch M."/>
            <person name="Goldberg J."/>
            <person name="Griggs A."/>
            <person name="Gujja S."/>
            <person name="Heilman E.R."/>
            <person name="Heiman D."/>
            <person name="Hepburn T."/>
            <person name="Howarth C."/>
            <person name="Jen D."/>
            <person name="Larson L."/>
            <person name="Mehta T."/>
            <person name="Neiman D."/>
            <person name="Pearson M."/>
            <person name="Roberts A."/>
            <person name="Saif S."/>
            <person name="Shea T."/>
            <person name="Shenoy N."/>
            <person name="Sisk P."/>
            <person name="Stolte C."/>
            <person name="Sykes S."/>
            <person name="Walk T."/>
            <person name="White J."/>
            <person name="Yandava C."/>
            <person name="Haas B."/>
            <person name="Nusbaum C."/>
            <person name="Birren B."/>
        </authorList>
    </citation>
    <scope>NUCLEOTIDE SEQUENCE [LARGE SCALE GENOMIC DNA]</scope>
    <source>
        <strain evidence="3">R3-111a-1</strain>
    </source>
</reference>
<name>J3NX77_GAET3</name>
<gene>
    <name evidence="2" type="primary">20346342</name>
    <name evidence="1" type="ORF">GGTG_05884</name>
</gene>
<evidence type="ECO:0000313" key="3">
    <source>
        <dbReference type="Proteomes" id="UP000006039"/>
    </source>
</evidence>
<accession>J3NX77</accession>
<protein>
    <submittedName>
        <fullName evidence="1 2">Uncharacterized protein</fullName>
    </submittedName>
</protein>
<dbReference type="HOGENOM" id="CLU_580080_0_0_1"/>
<evidence type="ECO:0000313" key="2">
    <source>
        <dbReference type="EnsemblFungi" id="EJT75959"/>
    </source>
</evidence>
<reference evidence="1" key="2">
    <citation type="submission" date="2010-07" db="EMBL/GenBank/DDBJ databases">
        <authorList>
            <consortium name="The Broad Institute Genome Sequencing Platform"/>
            <consortium name="Broad Institute Genome Sequencing Center for Infectious Disease"/>
            <person name="Ma L.-J."/>
            <person name="Dead R."/>
            <person name="Young S."/>
            <person name="Zeng Q."/>
            <person name="Koehrsen M."/>
            <person name="Alvarado L."/>
            <person name="Berlin A."/>
            <person name="Chapman S.B."/>
            <person name="Chen Z."/>
            <person name="Freedman E."/>
            <person name="Gellesch M."/>
            <person name="Goldberg J."/>
            <person name="Griggs A."/>
            <person name="Gujja S."/>
            <person name="Heilman E.R."/>
            <person name="Heiman D."/>
            <person name="Hepburn T."/>
            <person name="Howarth C."/>
            <person name="Jen D."/>
            <person name="Larson L."/>
            <person name="Mehta T."/>
            <person name="Neiman D."/>
            <person name="Pearson M."/>
            <person name="Roberts A."/>
            <person name="Saif S."/>
            <person name="Shea T."/>
            <person name="Shenoy N."/>
            <person name="Sisk P."/>
            <person name="Stolte C."/>
            <person name="Sykes S."/>
            <person name="Walk T."/>
            <person name="White J."/>
            <person name="Yandava C."/>
            <person name="Haas B."/>
            <person name="Nusbaum C."/>
            <person name="Birren B."/>
        </authorList>
    </citation>
    <scope>NUCLEOTIDE SEQUENCE</scope>
    <source>
        <strain evidence="1">R3-111a-1</strain>
    </source>
</reference>
<reference evidence="2" key="5">
    <citation type="submission" date="2018-04" db="UniProtKB">
        <authorList>
            <consortium name="EnsemblFungi"/>
        </authorList>
    </citation>
    <scope>IDENTIFICATION</scope>
    <source>
        <strain evidence="2">R3-111a-1</strain>
    </source>
</reference>
<keyword evidence="3" id="KW-1185">Reference proteome</keyword>
<sequence>MECCAKEKGIKIHTRQQQIPAQATMASIETVLTVISVIKTAIELYEDLESGKKEAEDTEYNLSSCLVGFESISETLQLNRERNNDLGNAGKQLDEHLKKVHGHCELVVVMLSSVRNRTSPDPSKFRYRYLKLHELNWMVWNWGPAGRAQLQAEVAEIQKQQAAINGLLQIIGFQRGETAANDQKKILDVLEEVRRKVSENKLAAAAAATAATPAQPASAGGGGYARQVALPPRALDAPRPRKDNCSVLFVDLWDEGRSVISQGITELLAHWTRAGGKPFPVAEWGSAGFFVRAGGDCVGEIRSMRYLTKKFSFEFRDGRERTDAVACDALFDNKAFGRIPAATRAAAEARVRAYTSRGMRREFWDRYDYVCCFTYREYDNLMRLKRALAEQDGREDEGPGASGPDRKGMIVHLGAYVTRPTAPPKEIVKALDASDPVERRGIWNAKVAELKRAVRGFLAEELGWEPLDPPK</sequence>
<dbReference type="OrthoDB" id="3902577at2759"/>
<dbReference type="RefSeq" id="XP_009221959.1">
    <property type="nucleotide sequence ID" value="XM_009223695.1"/>
</dbReference>
<dbReference type="AlphaFoldDB" id="J3NX77"/>
<reference evidence="1" key="3">
    <citation type="submission" date="2010-09" db="EMBL/GenBank/DDBJ databases">
        <title>Annotation of Gaeumannomyces graminis var. tritici R3-111a-1.</title>
        <authorList>
            <consortium name="The Broad Institute Genome Sequencing Platform"/>
            <person name="Ma L.-J."/>
            <person name="Dead R."/>
            <person name="Young S.K."/>
            <person name="Zeng Q."/>
            <person name="Gargeya S."/>
            <person name="Fitzgerald M."/>
            <person name="Haas B."/>
            <person name="Abouelleil A."/>
            <person name="Alvarado L."/>
            <person name="Arachchi H.M."/>
            <person name="Berlin A."/>
            <person name="Brown A."/>
            <person name="Chapman S.B."/>
            <person name="Chen Z."/>
            <person name="Dunbar C."/>
            <person name="Freedman E."/>
            <person name="Gearin G."/>
            <person name="Gellesch M."/>
            <person name="Goldberg J."/>
            <person name="Griggs A."/>
            <person name="Gujja S."/>
            <person name="Heiman D."/>
            <person name="Howarth C."/>
            <person name="Larson L."/>
            <person name="Lui A."/>
            <person name="MacDonald P.J.P."/>
            <person name="Mehta T."/>
            <person name="Montmayeur A."/>
            <person name="Murphy C."/>
            <person name="Neiman D."/>
            <person name="Pearson M."/>
            <person name="Priest M."/>
            <person name="Roberts A."/>
            <person name="Saif S."/>
            <person name="Shea T."/>
            <person name="Shenoy N."/>
            <person name="Sisk P."/>
            <person name="Stolte C."/>
            <person name="Sykes S."/>
            <person name="Yandava C."/>
            <person name="Wortman J."/>
            <person name="Nusbaum C."/>
            <person name="Birren B."/>
        </authorList>
    </citation>
    <scope>NUCLEOTIDE SEQUENCE</scope>
    <source>
        <strain evidence="1">R3-111a-1</strain>
    </source>
</reference>
<evidence type="ECO:0000313" key="1">
    <source>
        <dbReference type="EMBL" id="EJT75959.1"/>
    </source>
</evidence>
<dbReference type="EnsemblFungi" id="EJT75959">
    <property type="protein sequence ID" value="EJT75959"/>
    <property type="gene ID" value="GGTG_05884"/>
</dbReference>
<dbReference type="eggNOG" id="ENOG502T07B">
    <property type="taxonomic scope" value="Eukaryota"/>
</dbReference>
<organism evidence="1">
    <name type="scientific">Gaeumannomyces tritici (strain R3-111a-1)</name>
    <name type="common">Wheat and barley take-all root rot fungus</name>
    <name type="synonym">Gaeumannomyces graminis var. tritici</name>
    <dbReference type="NCBI Taxonomy" id="644352"/>
    <lineage>
        <taxon>Eukaryota</taxon>
        <taxon>Fungi</taxon>
        <taxon>Dikarya</taxon>
        <taxon>Ascomycota</taxon>
        <taxon>Pezizomycotina</taxon>
        <taxon>Sordariomycetes</taxon>
        <taxon>Sordariomycetidae</taxon>
        <taxon>Magnaporthales</taxon>
        <taxon>Magnaporthaceae</taxon>
        <taxon>Gaeumannomyces</taxon>
    </lineage>
</organism>
<dbReference type="VEuPathDB" id="FungiDB:GGTG_05884"/>
<dbReference type="Proteomes" id="UP000006039">
    <property type="component" value="Unassembled WGS sequence"/>
</dbReference>
<dbReference type="EMBL" id="GL385397">
    <property type="protein sequence ID" value="EJT75959.1"/>
    <property type="molecule type" value="Genomic_DNA"/>
</dbReference>
<dbReference type="GeneID" id="20346342"/>
<reference evidence="2" key="4">
    <citation type="journal article" date="2015" name="G3 (Bethesda)">
        <title>Genome sequences of three phytopathogenic species of the Magnaporthaceae family of fungi.</title>
        <authorList>
            <person name="Okagaki L.H."/>
            <person name="Nunes C.C."/>
            <person name="Sailsbery J."/>
            <person name="Clay B."/>
            <person name="Brown D."/>
            <person name="John T."/>
            <person name="Oh Y."/>
            <person name="Young N."/>
            <person name="Fitzgerald M."/>
            <person name="Haas B.J."/>
            <person name="Zeng Q."/>
            <person name="Young S."/>
            <person name="Adiconis X."/>
            <person name="Fan L."/>
            <person name="Levin J.Z."/>
            <person name="Mitchell T.K."/>
            <person name="Okubara P.A."/>
            <person name="Farman M.L."/>
            <person name="Kohn L.M."/>
            <person name="Birren B."/>
            <person name="Ma L.-J."/>
            <person name="Dean R.A."/>
        </authorList>
    </citation>
    <scope>NUCLEOTIDE SEQUENCE</scope>
    <source>
        <strain evidence="2">R3-111a-1</strain>
    </source>
</reference>